<name>A0A8B3CLX2_9LEPT</name>
<comment type="caution">
    <text evidence="1">The sequence shown here is derived from an EMBL/GenBank/DDBJ whole genome shotgun (WGS) entry which is preliminary data.</text>
</comment>
<dbReference type="EMBL" id="QHCS01000006">
    <property type="protein sequence ID" value="RHX84220.1"/>
    <property type="molecule type" value="Genomic_DNA"/>
</dbReference>
<reference evidence="2" key="1">
    <citation type="submission" date="2018-05" db="EMBL/GenBank/DDBJ databases">
        <title>Leptospira yasudae sp. nov. and Leptospira stimsonii sp. nov., two pathogenic species of the genus Leptospira isolated from environmental sources.</title>
        <authorList>
            <person name="Casanovas-Massana A."/>
            <person name="Hamond C."/>
            <person name="Santos L.A."/>
            <person name="Hacker K.P."/>
            <person name="Balassiano I."/>
            <person name="Medeiros M.A."/>
            <person name="Reis M.G."/>
            <person name="Ko A.I."/>
            <person name="Wunder E.A."/>
        </authorList>
    </citation>
    <scope>NUCLEOTIDE SEQUENCE [LARGE SCALE GENOMIC DNA]</scope>
    <source>
        <strain evidence="2">AMB6-RJ</strain>
    </source>
</reference>
<sequence length="311" mass="36401">MRKGARGRDVVKLRSLDAIINKMKLKPKNNGQVFVLMPFDEKFNDLYFLGIKETLEKKDYICERVDEQHFTDLIVERIHNQIKTADLIVGITTSRNPNVFYEIGYAHAIGKKVILISDDAKSIPFDLNQYPHIIYKDLKELKEKLEGKIEFFKNDPEFYISPIDSINPLVKGADIVSSTDPFLFHWYENVIDEGFPFYALNIFIDLENSSNNEFKDGLRIGLELPKDFPYLYEGVFEQYLTKKGTRIIISSPINDIFPYCLEKVEFKFGTETFLQPPTKQYESFSSTLHIFSRYDKKEFEFKFDVCHLKTD</sequence>
<dbReference type="Gene3D" id="3.40.50.450">
    <property type="match status" value="1"/>
</dbReference>
<organism evidence="1 2">
    <name type="scientific">Leptospira stimsonii</name>
    <dbReference type="NCBI Taxonomy" id="2202203"/>
    <lineage>
        <taxon>Bacteria</taxon>
        <taxon>Pseudomonadati</taxon>
        <taxon>Spirochaetota</taxon>
        <taxon>Spirochaetia</taxon>
        <taxon>Leptospirales</taxon>
        <taxon>Leptospiraceae</taxon>
        <taxon>Leptospira</taxon>
    </lineage>
</organism>
<evidence type="ECO:0000313" key="2">
    <source>
        <dbReference type="Proteomes" id="UP000266669"/>
    </source>
</evidence>
<gene>
    <name evidence="1" type="ORF">DLM78_19310</name>
</gene>
<dbReference type="AlphaFoldDB" id="A0A8B3CLX2"/>
<dbReference type="SUPFAM" id="SSF52309">
    <property type="entry name" value="N-(deoxy)ribosyltransferase-like"/>
    <property type="match status" value="1"/>
</dbReference>
<proteinExistence type="predicted"/>
<accession>A0A8B3CLX2</accession>
<dbReference type="Proteomes" id="UP000266669">
    <property type="component" value="Unassembled WGS sequence"/>
</dbReference>
<evidence type="ECO:0000313" key="1">
    <source>
        <dbReference type="EMBL" id="RHX84220.1"/>
    </source>
</evidence>
<protein>
    <submittedName>
        <fullName evidence="1">Uncharacterized protein</fullName>
    </submittedName>
</protein>